<reference evidence="3" key="1">
    <citation type="journal article" date="2020" name="bioRxiv">
        <title>Comparative genomics of Chlamydomonas.</title>
        <authorList>
            <person name="Craig R.J."/>
            <person name="Hasan A.R."/>
            <person name="Ness R.W."/>
            <person name="Keightley P.D."/>
        </authorList>
    </citation>
    <scope>NUCLEOTIDE SEQUENCE</scope>
    <source>
        <strain evidence="3">CCAP 11/173</strain>
    </source>
</reference>
<comment type="caution">
    <text evidence="3">The sequence shown here is derived from an EMBL/GenBank/DDBJ whole genome shotgun (WGS) entry which is preliminary data.</text>
</comment>
<feature type="region of interest" description="Disordered" evidence="1">
    <location>
        <begin position="556"/>
        <end position="622"/>
    </location>
</feature>
<evidence type="ECO:0000313" key="4">
    <source>
        <dbReference type="Proteomes" id="UP000613740"/>
    </source>
</evidence>
<feature type="region of interest" description="Disordered" evidence="1">
    <location>
        <begin position="132"/>
        <end position="155"/>
    </location>
</feature>
<feature type="compositionally biased region" description="Gly residues" evidence="1">
    <location>
        <begin position="561"/>
        <end position="573"/>
    </location>
</feature>
<evidence type="ECO:0000256" key="2">
    <source>
        <dbReference type="SAM" id="Phobius"/>
    </source>
</evidence>
<dbReference type="Proteomes" id="UP000613740">
    <property type="component" value="Unassembled WGS sequence"/>
</dbReference>
<organism evidence="3 4">
    <name type="scientific">Chlamydomonas schloesseri</name>
    <dbReference type="NCBI Taxonomy" id="2026947"/>
    <lineage>
        <taxon>Eukaryota</taxon>
        <taxon>Viridiplantae</taxon>
        <taxon>Chlorophyta</taxon>
        <taxon>core chlorophytes</taxon>
        <taxon>Chlorophyceae</taxon>
        <taxon>CS clade</taxon>
        <taxon>Chlamydomonadales</taxon>
        <taxon>Chlamydomonadaceae</taxon>
        <taxon>Chlamydomonas</taxon>
    </lineage>
</organism>
<feature type="compositionally biased region" description="Low complexity" evidence="1">
    <location>
        <begin position="574"/>
        <end position="606"/>
    </location>
</feature>
<evidence type="ECO:0000256" key="1">
    <source>
        <dbReference type="SAM" id="MobiDB-lite"/>
    </source>
</evidence>
<keyword evidence="4" id="KW-1185">Reference proteome</keyword>
<evidence type="ECO:0000313" key="3">
    <source>
        <dbReference type="EMBL" id="KAG2429697.1"/>
    </source>
</evidence>
<proteinExistence type="predicted"/>
<feature type="transmembrane region" description="Helical" evidence="2">
    <location>
        <begin position="252"/>
        <end position="269"/>
    </location>
</feature>
<feature type="region of interest" description="Disordered" evidence="1">
    <location>
        <begin position="416"/>
        <end position="437"/>
    </location>
</feature>
<dbReference type="AlphaFoldDB" id="A0A835SM28"/>
<sequence length="639" mass="62866">MASLSGSDTAPHRRMCAFNSAVAGGAGPQSLCSREATASGAGSVALALGICAGRRGGVASLSRSLRSWTALRTACSAASTSAGVGASAAAGSATPAAAAAGALTPAAAAALPAWASGAAAGSHLRRAAARFGGWRQPPPSQPGQPRQQPLPVGSSLGSAAVRSGFGGGPDRARLGLGWGLPGRPRLMSTAAQGSGSGSGAAAAAATAAAAAKSAGAAAAAAGGVASALAKRLASGRLGSALRLQVAAAWHSYGRLAYAGAAVLSVYLVWRLMYGVSNLFIELNNTLAEWGLLGLAVTVVVMAGLYLRWRTAINPAAVYRQAMVKLNTNAGVLEVMGAPLVGSEVRAYVVTGGGLYLSKSLRVKLRSRRIQMMFPLSGPERKGLVSLEAKRKSGRYEWRLLAVDLGPELQAALPAGGAHALSAAPPPRPQPPAKEGAAAAAAAAAEAARQQRVYIMGDVAAYDKSGVLGELRSPFLQARALSNSRSYEVEDELEDELDELKVPPEHTRAGAAAGAAMHGLAAAAAGLRAKAAAAVGDAQSLLRKAGAPELAGAAAPAAPAAGAGGGAGGSGAGAGAAAAGPVGASAKAEQQAAGKAAGVKEAASKVGQEAAPEAAEDAGQSWWSKVRAVVSGPGSSRSTK</sequence>
<dbReference type="EMBL" id="JAEHOD010000083">
    <property type="protein sequence ID" value="KAG2429697.1"/>
    <property type="molecule type" value="Genomic_DNA"/>
</dbReference>
<gene>
    <name evidence="3" type="ORF">HYH02_013955</name>
</gene>
<dbReference type="InterPro" id="IPR014807">
    <property type="entry name" value="Coa1"/>
</dbReference>
<dbReference type="PANTHER" id="PTHR36354:SF2">
    <property type="entry name" value="IMPORT INNER MEMBRANE TRANSLOCASE SUBUNIT"/>
    <property type="match status" value="1"/>
</dbReference>
<feature type="transmembrane region" description="Helical" evidence="2">
    <location>
        <begin position="289"/>
        <end position="306"/>
    </location>
</feature>
<dbReference type="OrthoDB" id="2016421at2759"/>
<protein>
    <submittedName>
        <fullName evidence="3">Uncharacterized protein</fullName>
    </submittedName>
</protein>
<keyword evidence="2" id="KW-0472">Membrane</keyword>
<keyword evidence="2" id="KW-1133">Transmembrane helix</keyword>
<name>A0A835SM28_9CHLO</name>
<dbReference type="PANTHER" id="PTHR36354">
    <property type="entry name" value="IMPORT INNER MEMBRANE TRANSLOCASE SUBUNIT"/>
    <property type="match status" value="1"/>
</dbReference>
<accession>A0A835SM28</accession>
<dbReference type="Pfam" id="PF08695">
    <property type="entry name" value="Coa1"/>
    <property type="match status" value="1"/>
</dbReference>
<keyword evidence="2" id="KW-0812">Transmembrane</keyword>